<dbReference type="Proteomes" id="UP000001396">
    <property type="component" value="Unassembled WGS sequence"/>
</dbReference>
<accession>D3BFU8</accession>
<dbReference type="RefSeq" id="XP_020431829.1">
    <property type="nucleotide sequence ID" value="XM_020578234.1"/>
</dbReference>
<protein>
    <submittedName>
        <fullName evidence="4">Thioredoxin peroxidase</fullName>
    </submittedName>
</protein>
<dbReference type="GO" id="GO:0051920">
    <property type="term" value="F:peroxiredoxin activity"/>
    <property type="evidence" value="ECO:0007669"/>
    <property type="project" value="InterPro"/>
</dbReference>
<keyword evidence="2" id="KW-0676">Redox-active center</keyword>
<sequence>MEPQTSSSCHLVLGDVCPNFNGESTMGKFGLKQYMGDSNYCLIFSQPKAKTPVGTSELGRICTMQQELEKRGCKVVVLTTDNLNLCEEWTKDINEIHGCRVVFPIVSDSDRKICKSFGMISVSNPNDVQSVRNVYVVGSDHKIKAFFAYPLCCGVNFVEIVRVLDSLTINTKTNVCTPADWRVGEDVFIDEKVSDDHAKKNFQNWKSVKPYIRVVPQPKCN</sequence>
<reference evidence="4 5" key="1">
    <citation type="journal article" date="2011" name="Genome Res.">
        <title>Phylogeny-wide analysis of social amoeba genomes highlights ancient origins for complex intercellular communication.</title>
        <authorList>
            <person name="Heidel A.J."/>
            <person name="Lawal H.M."/>
            <person name="Felder M."/>
            <person name="Schilde C."/>
            <person name="Helps N.R."/>
            <person name="Tunggal B."/>
            <person name="Rivero F."/>
            <person name="John U."/>
            <person name="Schleicher M."/>
            <person name="Eichinger L."/>
            <person name="Platzer M."/>
            <person name="Noegel A.A."/>
            <person name="Schaap P."/>
            <person name="Gloeckner G."/>
        </authorList>
    </citation>
    <scope>NUCLEOTIDE SEQUENCE [LARGE SCALE GENOMIC DNA]</scope>
    <source>
        <strain evidence="5">ATCC 26659 / Pp 5 / PN500</strain>
    </source>
</reference>
<evidence type="ECO:0000313" key="4">
    <source>
        <dbReference type="EMBL" id="EFA79708.1"/>
    </source>
</evidence>
<proteinExistence type="inferred from homology"/>
<dbReference type="InterPro" id="IPR036249">
    <property type="entry name" value="Thioredoxin-like_sf"/>
</dbReference>
<dbReference type="STRING" id="670386.D3BFU8"/>
<comment type="similarity">
    <text evidence="2">Belongs to the peroxiredoxin family.</text>
</comment>
<dbReference type="AlphaFoldDB" id="D3BFU8"/>
<keyword evidence="2" id="KW-0049">Antioxidant</keyword>
<dbReference type="Pfam" id="PF00578">
    <property type="entry name" value="AhpC-TSA"/>
    <property type="match status" value="1"/>
</dbReference>
<dbReference type="PANTHER" id="PTHR43503">
    <property type="entry name" value="MCG48959-RELATED"/>
    <property type="match status" value="1"/>
</dbReference>
<dbReference type="OMA" id="CATEMAE"/>
<dbReference type="EMBL" id="ADBJ01000032">
    <property type="protein sequence ID" value="EFA79708.1"/>
    <property type="molecule type" value="Genomic_DNA"/>
</dbReference>
<dbReference type="Gene3D" id="3.30.1020.10">
    <property type="entry name" value="Antioxidant, Horf6, Chain A, domain2"/>
    <property type="match status" value="1"/>
</dbReference>
<name>D3BFU8_HETP5</name>
<dbReference type="InterPro" id="IPR024706">
    <property type="entry name" value="Peroxiredoxin_AhpC-typ"/>
</dbReference>
<dbReference type="PROSITE" id="PS51352">
    <property type="entry name" value="THIOREDOXIN_2"/>
    <property type="match status" value="1"/>
</dbReference>
<comment type="caution">
    <text evidence="4">The sequence shown here is derived from an EMBL/GenBank/DDBJ whole genome shotgun (WGS) entry which is preliminary data.</text>
</comment>
<gene>
    <name evidence="4" type="ORF">PPL_07399</name>
</gene>
<dbReference type="InterPro" id="IPR019479">
    <property type="entry name" value="Peroxiredoxin_C"/>
</dbReference>
<dbReference type="InterPro" id="IPR013766">
    <property type="entry name" value="Thioredoxin_domain"/>
</dbReference>
<feature type="domain" description="Thioredoxin" evidence="3">
    <location>
        <begin position="11"/>
        <end position="169"/>
    </location>
</feature>
<keyword evidence="1 2" id="KW-0560">Oxidoreductase</keyword>
<evidence type="ECO:0000256" key="2">
    <source>
        <dbReference type="PIRNR" id="PIRNR000239"/>
    </source>
</evidence>
<dbReference type="SUPFAM" id="SSF52833">
    <property type="entry name" value="Thioredoxin-like"/>
    <property type="match status" value="1"/>
</dbReference>
<dbReference type="InterPro" id="IPR000866">
    <property type="entry name" value="AhpC/TSA"/>
</dbReference>
<dbReference type="GO" id="GO:0005829">
    <property type="term" value="C:cytosol"/>
    <property type="evidence" value="ECO:0007669"/>
    <property type="project" value="TreeGrafter"/>
</dbReference>
<dbReference type="Pfam" id="PF10417">
    <property type="entry name" value="1-cysPrx_C"/>
    <property type="match status" value="1"/>
</dbReference>
<dbReference type="GeneID" id="31362880"/>
<dbReference type="GO" id="GO:0045454">
    <property type="term" value="P:cell redox homeostasis"/>
    <property type="evidence" value="ECO:0007669"/>
    <property type="project" value="TreeGrafter"/>
</dbReference>
<dbReference type="PIRSF" id="PIRSF000239">
    <property type="entry name" value="AHPC"/>
    <property type="match status" value="1"/>
</dbReference>
<comment type="function">
    <text evidence="2">Thiol-specific peroxidase that catalyzes the reduction of hydrogen peroxide and organic hydroperoxides to water and alcohols, respectively.</text>
</comment>
<dbReference type="PANTHER" id="PTHR43503:SF4">
    <property type="entry name" value="PEROXIREDOXIN-6"/>
    <property type="match status" value="1"/>
</dbReference>
<dbReference type="InParanoid" id="D3BFU8"/>
<evidence type="ECO:0000313" key="5">
    <source>
        <dbReference type="Proteomes" id="UP000001396"/>
    </source>
</evidence>
<keyword evidence="2 4" id="KW-0575">Peroxidase</keyword>
<keyword evidence="5" id="KW-1185">Reference proteome</keyword>
<organism evidence="4 5">
    <name type="scientific">Heterostelium pallidum (strain ATCC 26659 / Pp 5 / PN500)</name>
    <name type="common">Cellular slime mold</name>
    <name type="synonym">Polysphondylium pallidum</name>
    <dbReference type="NCBI Taxonomy" id="670386"/>
    <lineage>
        <taxon>Eukaryota</taxon>
        <taxon>Amoebozoa</taxon>
        <taxon>Evosea</taxon>
        <taxon>Eumycetozoa</taxon>
        <taxon>Dictyostelia</taxon>
        <taxon>Acytosteliales</taxon>
        <taxon>Acytosteliaceae</taxon>
        <taxon>Heterostelium</taxon>
    </lineage>
</organism>
<evidence type="ECO:0000259" key="3">
    <source>
        <dbReference type="PROSITE" id="PS51352"/>
    </source>
</evidence>
<dbReference type="Gene3D" id="3.40.30.10">
    <property type="entry name" value="Glutaredoxin"/>
    <property type="match status" value="1"/>
</dbReference>
<evidence type="ECO:0000256" key="1">
    <source>
        <dbReference type="ARBA" id="ARBA00023002"/>
    </source>
</evidence>